<evidence type="ECO:0000313" key="1">
    <source>
        <dbReference type="EMBL" id="EIW73812.1"/>
    </source>
</evidence>
<dbReference type="KEGG" id="cput:CONPUDRAFT_148002"/>
<proteinExistence type="predicted"/>
<protein>
    <submittedName>
        <fullName evidence="1">Uncharacterized protein</fullName>
    </submittedName>
</protein>
<reference evidence="2" key="1">
    <citation type="journal article" date="2012" name="Science">
        <title>The Paleozoic origin of enzymatic lignin decomposition reconstructed from 31 fungal genomes.</title>
        <authorList>
            <person name="Floudas D."/>
            <person name="Binder M."/>
            <person name="Riley R."/>
            <person name="Barry K."/>
            <person name="Blanchette R.A."/>
            <person name="Henrissat B."/>
            <person name="Martinez A.T."/>
            <person name="Otillar R."/>
            <person name="Spatafora J.W."/>
            <person name="Yadav J.S."/>
            <person name="Aerts A."/>
            <person name="Benoit I."/>
            <person name="Boyd A."/>
            <person name="Carlson A."/>
            <person name="Copeland A."/>
            <person name="Coutinho P.M."/>
            <person name="de Vries R.P."/>
            <person name="Ferreira P."/>
            <person name="Findley K."/>
            <person name="Foster B."/>
            <person name="Gaskell J."/>
            <person name="Glotzer D."/>
            <person name="Gorecki P."/>
            <person name="Heitman J."/>
            <person name="Hesse C."/>
            <person name="Hori C."/>
            <person name="Igarashi K."/>
            <person name="Jurgens J.A."/>
            <person name="Kallen N."/>
            <person name="Kersten P."/>
            <person name="Kohler A."/>
            <person name="Kuees U."/>
            <person name="Kumar T.K.A."/>
            <person name="Kuo A."/>
            <person name="LaButti K."/>
            <person name="Larrondo L.F."/>
            <person name="Lindquist E."/>
            <person name="Ling A."/>
            <person name="Lombard V."/>
            <person name="Lucas S."/>
            <person name="Lundell T."/>
            <person name="Martin R."/>
            <person name="McLaughlin D.J."/>
            <person name="Morgenstern I."/>
            <person name="Morin E."/>
            <person name="Murat C."/>
            <person name="Nagy L.G."/>
            <person name="Nolan M."/>
            <person name="Ohm R.A."/>
            <person name="Patyshakuliyeva A."/>
            <person name="Rokas A."/>
            <person name="Ruiz-Duenas F.J."/>
            <person name="Sabat G."/>
            <person name="Salamov A."/>
            <person name="Samejima M."/>
            <person name="Schmutz J."/>
            <person name="Slot J.C."/>
            <person name="St John F."/>
            <person name="Stenlid J."/>
            <person name="Sun H."/>
            <person name="Sun S."/>
            <person name="Syed K."/>
            <person name="Tsang A."/>
            <person name="Wiebenga A."/>
            <person name="Young D."/>
            <person name="Pisabarro A."/>
            <person name="Eastwood D.C."/>
            <person name="Martin F."/>
            <person name="Cullen D."/>
            <person name="Grigoriev I.V."/>
            <person name="Hibbett D.S."/>
        </authorList>
    </citation>
    <scope>NUCLEOTIDE SEQUENCE [LARGE SCALE GENOMIC DNA]</scope>
    <source>
        <strain evidence="2">RWD-64-598 SS2</strain>
    </source>
</reference>
<keyword evidence="2" id="KW-1185">Reference proteome</keyword>
<accession>R7SDH7</accession>
<sequence length="326" mass="37341">MFVCIQRGGSGCLRLLRDVSAEEFICPRCMIKGKKNDMPYEVESYFRGSRMSERTENPLWVASLSTSDQFVKNIIHRHLLAHYTDCKENLFVWTRDLRESLSPTVTEKPIHWLSMARGIGSDILVLVNAHCDADSGRVILPQSPRALQMTMRTVISQNCGGNAFEEILKTSTERVLEGWTVVRGVVILEGRSCVNVRARLEELVAEVKNFRFDFILVFTHTDVSQKDLTIPLMRFIEHVYVNCKDPWRALLDAFGDKDILSYTSPVLIFSNYHVIDGRRQREGIYTRVLSRVNHRNFGDVIAVQNYLSSPSITSVIEDPITGRQRR</sequence>
<name>R7SDH7_CONPW</name>
<gene>
    <name evidence="1" type="ORF">CONPUDRAFT_148002</name>
</gene>
<dbReference type="Proteomes" id="UP000053558">
    <property type="component" value="Unassembled WGS sequence"/>
</dbReference>
<dbReference type="EMBL" id="JH711665">
    <property type="protein sequence ID" value="EIW73812.1"/>
    <property type="molecule type" value="Genomic_DNA"/>
</dbReference>
<dbReference type="GeneID" id="19202415"/>
<dbReference type="AlphaFoldDB" id="R7SDH7"/>
<evidence type="ECO:0000313" key="2">
    <source>
        <dbReference type="Proteomes" id="UP000053558"/>
    </source>
</evidence>
<dbReference type="RefSeq" id="XP_007776011.1">
    <property type="nucleotide sequence ID" value="XM_007777821.1"/>
</dbReference>
<organism evidence="1 2">
    <name type="scientific">Coniophora puteana (strain RWD-64-598)</name>
    <name type="common">Brown rot fungus</name>
    <dbReference type="NCBI Taxonomy" id="741705"/>
    <lineage>
        <taxon>Eukaryota</taxon>
        <taxon>Fungi</taxon>
        <taxon>Dikarya</taxon>
        <taxon>Basidiomycota</taxon>
        <taxon>Agaricomycotina</taxon>
        <taxon>Agaricomycetes</taxon>
        <taxon>Agaricomycetidae</taxon>
        <taxon>Boletales</taxon>
        <taxon>Coniophorineae</taxon>
        <taxon>Coniophoraceae</taxon>
        <taxon>Coniophora</taxon>
    </lineage>
</organism>